<feature type="compositionally biased region" description="Acidic residues" evidence="1">
    <location>
        <begin position="239"/>
        <end position="271"/>
    </location>
</feature>
<dbReference type="eggNOG" id="ENOG502RM37">
    <property type="taxonomic scope" value="Eukaryota"/>
</dbReference>
<reference evidence="4" key="1">
    <citation type="submission" date="2010-05" db="EMBL/GenBank/DDBJ databases">
        <title>The genome sequence of Magnaporthe poae strain ATCC 64411.</title>
        <authorList>
            <person name="Ma L.-J."/>
            <person name="Dead R."/>
            <person name="Young S."/>
            <person name="Zeng Q."/>
            <person name="Koehrsen M."/>
            <person name="Alvarado L."/>
            <person name="Berlin A."/>
            <person name="Chapman S.B."/>
            <person name="Chen Z."/>
            <person name="Freedman E."/>
            <person name="Gellesch M."/>
            <person name="Goldberg J."/>
            <person name="Griggs A."/>
            <person name="Gujja S."/>
            <person name="Heilman E.R."/>
            <person name="Heiman D."/>
            <person name="Hepburn T."/>
            <person name="Howarth C."/>
            <person name="Jen D."/>
            <person name="Larson L."/>
            <person name="Mehta T."/>
            <person name="Neiman D."/>
            <person name="Pearson M."/>
            <person name="Roberts A."/>
            <person name="Saif S."/>
            <person name="Shea T."/>
            <person name="Shenoy N."/>
            <person name="Sisk P."/>
            <person name="Stolte C."/>
            <person name="Sykes S."/>
            <person name="Walk T."/>
            <person name="White J."/>
            <person name="Yandava C."/>
            <person name="Haas B."/>
            <person name="Nusbaum C."/>
            <person name="Birren B."/>
        </authorList>
    </citation>
    <scope>NUCLEOTIDE SEQUENCE [LARGE SCALE GENOMIC DNA]</scope>
    <source>
        <strain evidence="4">ATCC 64411 / 73-15</strain>
    </source>
</reference>
<dbReference type="VEuPathDB" id="FungiDB:MAPG_03587"/>
<feature type="region of interest" description="Disordered" evidence="1">
    <location>
        <begin position="229"/>
        <end position="271"/>
    </location>
</feature>
<dbReference type="AlphaFoldDB" id="A0A0C4DUE7"/>
<evidence type="ECO:0008006" key="5">
    <source>
        <dbReference type="Google" id="ProtNLM"/>
    </source>
</evidence>
<reference evidence="2" key="2">
    <citation type="submission" date="2010-05" db="EMBL/GenBank/DDBJ databases">
        <title>The Genome Sequence of Magnaporthe poae strain ATCC 64411.</title>
        <authorList>
            <consortium name="The Broad Institute Genome Sequencing Platform"/>
            <consortium name="Broad Institute Genome Sequencing Center for Infectious Disease"/>
            <person name="Ma L.-J."/>
            <person name="Dead R."/>
            <person name="Young S."/>
            <person name="Zeng Q."/>
            <person name="Koehrsen M."/>
            <person name="Alvarado L."/>
            <person name="Berlin A."/>
            <person name="Chapman S.B."/>
            <person name="Chen Z."/>
            <person name="Freedman E."/>
            <person name="Gellesch M."/>
            <person name="Goldberg J."/>
            <person name="Griggs A."/>
            <person name="Gujja S."/>
            <person name="Heilman E.R."/>
            <person name="Heiman D."/>
            <person name="Hepburn T."/>
            <person name="Howarth C."/>
            <person name="Jen D."/>
            <person name="Larson L."/>
            <person name="Mehta T."/>
            <person name="Neiman D."/>
            <person name="Pearson M."/>
            <person name="Roberts A."/>
            <person name="Saif S."/>
            <person name="Shea T."/>
            <person name="Shenoy N."/>
            <person name="Sisk P."/>
            <person name="Stolte C."/>
            <person name="Sykes S."/>
            <person name="Walk T."/>
            <person name="White J."/>
            <person name="Yandava C."/>
            <person name="Haas B."/>
            <person name="Nusbaum C."/>
            <person name="Birren B."/>
        </authorList>
    </citation>
    <scope>NUCLEOTIDE SEQUENCE</scope>
    <source>
        <strain evidence="2">ATCC 64411</strain>
    </source>
</reference>
<reference evidence="2" key="3">
    <citation type="submission" date="2011-03" db="EMBL/GenBank/DDBJ databases">
        <title>Annotation of Magnaporthe poae ATCC 64411.</title>
        <authorList>
            <person name="Ma L.-J."/>
            <person name="Dead R."/>
            <person name="Young S.K."/>
            <person name="Zeng Q."/>
            <person name="Gargeya S."/>
            <person name="Fitzgerald M."/>
            <person name="Haas B."/>
            <person name="Abouelleil A."/>
            <person name="Alvarado L."/>
            <person name="Arachchi H.M."/>
            <person name="Berlin A."/>
            <person name="Brown A."/>
            <person name="Chapman S.B."/>
            <person name="Chen Z."/>
            <person name="Dunbar C."/>
            <person name="Freedman E."/>
            <person name="Gearin G."/>
            <person name="Gellesch M."/>
            <person name="Goldberg J."/>
            <person name="Griggs A."/>
            <person name="Gujja S."/>
            <person name="Heiman D."/>
            <person name="Howarth C."/>
            <person name="Larson L."/>
            <person name="Lui A."/>
            <person name="MacDonald P.J.P."/>
            <person name="Mehta T."/>
            <person name="Montmayeur A."/>
            <person name="Murphy C."/>
            <person name="Neiman D."/>
            <person name="Pearson M."/>
            <person name="Priest M."/>
            <person name="Roberts A."/>
            <person name="Saif S."/>
            <person name="Shea T."/>
            <person name="Shenoy N."/>
            <person name="Sisk P."/>
            <person name="Stolte C."/>
            <person name="Sykes S."/>
            <person name="Yandava C."/>
            <person name="Wortman J."/>
            <person name="Nusbaum C."/>
            <person name="Birren B."/>
        </authorList>
    </citation>
    <scope>NUCLEOTIDE SEQUENCE</scope>
    <source>
        <strain evidence="2">ATCC 64411</strain>
    </source>
</reference>
<keyword evidence="4" id="KW-1185">Reference proteome</keyword>
<evidence type="ECO:0000256" key="1">
    <source>
        <dbReference type="SAM" id="MobiDB-lite"/>
    </source>
</evidence>
<dbReference type="EMBL" id="ADBL01000858">
    <property type="status" value="NOT_ANNOTATED_CDS"/>
    <property type="molecule type" value="Genomic_DNA"/>
</dbReference>
<protein>
    <recommendedName>
        <fullName evidence="5">F-box domain-containing protein</fullName>
    </recommendedName>
</protein>
<gene>
    <name evidence="2" type="ORF">MAPG_03587</name>
</gene>
<dbReference type="Proteomes" id="UP000011715">
    <property type="component" value="Unassembled WGS sequence"/>
</dbReference>
<name>A0A0C4DUE7_MAGP6</name>
<reference evidence="3" key="5">
    <citation type="submission" date="2015-06" db="UniProtKB">
        <authorList>
            <consortium name="EnsemblFungi"/>
        </authorList>
    </citation>
    <scope>IDENTIFICATION</scope>
    <source>
        <strain evidence="3">ATCC 64411</strain>
    </source>
</reference>
<evidence type="ECO:0000313" key="4">
    <source>
        <dbReference type="Proteomes" id="UP000011715"/>
    </source>
</evidence>
<organism evidence="3 4">
    <name type="scientific">Magnaporthiopsis poae (strain ATCC 64411 / 73-15)</name>
    <name type="common">Kentucky bluegrass fungus</name>
    <name type="synonym">Magnaporthe poae</name>
    <dbReference type="NCBI Taxonomy" id="644358"/>
    <lineage>
        <taxon>Eukaryota</taxon>
        <taxon>Fungi</taxon>
        <taxon>Dikarya</taxon>
        <taxon>Ascomycota</taxon>
        <taxon>Pezizomycotina</taxon>
        <taxon>Sordariomycetes</taxon>
        <taxon>Sordariomycetidae</taxon>
        <taxon>Magnaporthales</taxon>
        <taxon>Magnaporthaceae</taxon>
        <taxon>Magnaporthiopsis</taxon>
    </lineage>
</organism>
<reference evidence="3" key="4">
    <citation type="journal article" date="2015" name="G3 (Bethesda)">
        <title>Genome sequences of three phytopathogenic species of the Magnaporthaceae family of fungi.</title>
        <authorList>
            <person name="Okagaki L.H."/>
            <person name="Nunes C.C."/>
            <person name="Sailsbery J."/>
            <person name="Clay B."/>
            <person name="Brown D."/>
            <person name="John T."/>
            <person name="Oh Y."/>
            <person name="Young N."/>
            <person name="Fitzgerald M."/>
            <person name="Haas B.J."/>
            <person name="Zeng Q."/>
            <person name="Young S."/>
            <person name="Adiconis X."/>
            <person name="Fan L."/>
            <person name="Levin J.Z."/>
            <person name="Mitchell T.K."/>
            <person name="Okubara P.A."/>
            <person name="Farman M.L."/>
            <person name="Kohn L.M."/>
            <person name="Birren B."/>
            <person name="Ma L.-J."/>
            <person name="Dean R.A."/>
        </authorList>
    </citation>
    <scope>NUCLEOTIDE SEQUENCE</scope>
    <source>
        <strain evidence="3">ATCC 64411 / 73-15</strain>
    </source>
</reference>
<sequence length="271" mass="30649">MAMISPTADGGQNLFERLSPELRIMIFSEAVRQKQPIRIAQNNPALDVLLACRLFRAEATEWYYRENTFVVEDAVAALIWSARIGPYARFIRSVQLEVDISPLSADAWAMLGVPPGGHDTQWKGVVTSLPAWFPRLEELRLVIVAHLLKQEVGPDTEPRVHRFADIARELIAYLNDDDNGCLVAVRKACPNFTALRIGSPFPRDWELDYVESLTLSGYYCGPDGIAWYELMDPEPQPSEIDEDEEEGDDDDDDQDDEEENDEDDDDDDDDA</sequence>
<dbReference type="OMA" id="WYYRENT"/>
<dbReference type="OrthoDB" id="62952at2759"/>
<evidence type="ECO:0000313" key="3">
    <source>
        <dbReference type="EnsemblFungi" id="MAPG_03587T0"/>
    </source>
</evidence>
<dbReference type="EnsemblFungi" id="MAPG_03587T0">
    <property type="protein sequence ID" value="MAPG_03587T0"/>
    <property type="gene ID" value="MAPG_03587"/>
</dbReference>
<proteinExistence type="predicted"/>
<dbReference type="EMBL" id="GL876968">
    <property type="protein sequence ID" value="KLU84546.1"/>
    <property type="molecule type" value="Genomic_DNA"/>
</dbReference>
<accession>A0A0C4DUE7</accession>
<evidence type="ECO:0000313" key="2">
    <source>
        <dbReference type="EMBL" id="KLU84546.1"/>
    </source>
</evidence>